<accession>A0A1H6IXA4</accession>
<name>A0A1H6IXA4_9FLAO</name>
<sequence>MNKKIAYLIAGLIIYFIIGMIMSYFSYSFINWRFVIFWTICMTIADFFFIRNIKQWLSKNKTRE</sequence>
<reference evidence="3" key="1">
    <citation type="submission" date="2016-10" db="EMBL/GenBank/DDBJ databases">
        <authorList>
            <person name="Varghese N."/>
            <person name="Submissions S."/>
        </authorList>
    </citation>
    <scope>NUCLEOTIDE SEQUENCE [LARGE SCALE GENOMIC DNA]</scope>
    <source>
        <strain evidence="3">CGMCC 1.10825</strain>
    </source>
</reference>
<protein>
    <submittedName>
        <fullName evidence="2">Uncharacterized protein</fullName>
    </submittedName>
</protein>
<dbReference type="Proteomes" id="UP000199634">
    <property type="component" value="Unassembled WGS sequence"/>
</dbReference>
<evidence type="ECO:0000313" key="3">
    <source>
        <dbReference type="Proteomes" id="UP000199634"/>
    </source>
</evidence>
<dbReference type="STRING" id="1159016.SAMN02927937_00078"/>
<dbReference type="AlphaFoldDB" id="A0A1H6IXA4"/>
<dbReference type="EMBL" id="FNXE01000001">
    <property type="protein sequence ID" value="SEH54129.1"/>
    <property type="molecule type" value="Genomic_DNA"/>
</dbReference>
<proteinExistence type="predicted"/>
<keyword evidence="1" id="KW-0812">Transmembrane</keyword>
<evidence type="ECO:0000313" key="2">
    <source>
        <dbReference type="EMBL" id="SEH54129.1"/>
    </source>
</evidence>
<keyword evidence="1" id="KW-0472">Membrane</keyword>
<feature type="transmembrane region" description="Helical" evidence="1">
    <location>
        <begin position="32"/>
        <end position="50"/>
    </location>
</feature>
<keyword evidence="3" id="KW-1185">Reference proteome</keyword>
<evidence type="ECO:0000256" key="1">
    <source>
        <dbReference type="SAM" id="Phobius"/>
    </source>
</evidence>
<keyword evidence="1" id="KW-1133">Transmembrane helix</keyword>
<gene>
    <name evidence="2" type="ORF">SAMN02927937_00078</name>
</gene>
<organism evidence="2 3">
    <name type="scientific">Paenimyroides marinum</name>
    <dbReference type="NCBI Taxonomy" id="1159016"/>
    <lineage>
        <taxon>Bacteria</taxon>
        <taxon>Pseudomonadati</taxon>
        <taxon>Bacteroidota</taxon>
        <taxon>Flavobacteriia</taxon>
        <taxon>Flavobacteriales</taxon>
        <taxon>Flavobacteriaceae</taxon>
        <taxon>Paenimyroides</taxon>
    </lineage>
</organism>
<feature type="transmembrane region" description="Helical" evidence="1">
    <location>
        <begin position="7"/>
        <end position="26"/>
    </location>
</feature>